<evidence type="ECO:0000256" key="1">
    <source>
        <dbReference type="SAM" id="Phobius"/>
    </source>
</evidence>
<dbReference type="Gene3D" id="3.20.20.450">
    <property type="entry name" value="EAL domain"/>
    <property type="match status" value="1"/>
</dbReference>
<protein>
    <submittedName>
        <fullName evidence="6">EAL domain-containing protein</fullName>
    </submittedName>
</protein>
<proteinExistence type="predicted"/>
<feature type="domain" description="GGDEF" evidence="5">
    <location>
        <begin position="386"/>
        <end position="518"/>
    </location>
</feature>
<dbReference type="NCBIfam" id="TIGR00229">
    <property type="entry name" value="sensory_box"/>
    <property type="match status" value="1"/>
</dbReference>
<dbReference type="SUPFAM" id="SSF141868">
    <property type="entry name" value="EAL domain-like"/>
    <property type="match status" value="1"/>
</dbReference>
<evidence type="ECO:0000313" key="6">
    <source>
        <dbReference type="EMBL" id="HEC74941.1"/>
    </source>
</evidence>
<dbReference type="PANTHER" id="PTHR44757:SF2">
    <property type="entry name" value="BIOFILM ARCHITECTURE MAINTENANCE PROTEIN MBAA"/>
    <property type="match status" value="1"/>
</dbReference>
<dbReference type="InterPro" id="IPR001610">
    <property type="entry name" value="PAC"/>
</dbReference>
<evidence type="ECO:0000259" key="2">
    <source>
        <dbReference type="PROSITE" id="PS50112"/>
    </source>
</evidence>
<dbReference type="Pfam" id="PF13426">
    <property type="entry name" value="PAS_9"/>
    <property type="match status" value="1"/>
</dbReference>
<feature type="transmembrane region" description="Helical" evidence="1">
    <location>
        <begin position="99"/>
        <end position="119"/>
    </location>
</feature>
<dbReference type="SMART" id="SM00091">
    <property type="entry name" value="PAS"/>
    <property type="match status" value="1"/>
</dbReference>
<dbReference type="AlphaFoldDB" id="A0A7C1VT65"/>
<feature type="transmembrane region" description="Helical" evidence="1">
    <location>
        <begin position="125"/>
        <end position="146"/>
    </location>
</feature>
<feature type="domain" description="PAS" evidence="2">
    <location>
        <begin position="230"/>
        <end position="300"/>
    </location>
</feature>
<keyword evidence="1" id="KW-0472">Membrane</keyword>
<keyword evidence="1" id="KW-1133">Transmembrane helix</keyword>
<evidence type="ECO:0000259" key="3">
    <source>
        <dbReference type="PROSITE" id="PS50113"/>
    </source>
</evidence>
<dbReference type="CDD" id="cd01949">
    <property type="entry name" value="GGDEF"/>
    <property type="match status" value="1"/>
</dbReference>
<comment type="caution">
    <text evidence="6">The sequence shown here is derived from an EMBL/GenBank/DDBJ whole genome shotgun (WGS) entry which is preliminary data.</text>
</comment>
<dbReference type="Gene3D" id="3.30.450.20">
    <property type="entry name" value="PAS domain"/>
    <property type="match status" value="1"/>
</dbReference>
<dbReference type="InterPro" id="IPR000014">
    <property type="entry name" value="PAS"/>
</dbReference>
<feature type="transmembrane region" description="Helical" evidence="1">
    <location>
        <begin position="23"/>
        <end position="49"/>
    </location>
</feature>
<gene>
    <name evidence="6" type="ORF">ENI26_11325</name>
</gene>
<dbReference type="PROSITE" id="PS50887">
    <property type="entry name" value="GGDEF"/>
    <property type="match status" value="1"/>
</dbReference>
<reference evidence="6" key="1">
    <citation type="journal article" date="2020" name="mSystems">
        <title>Genome- and Community-Level Interaction Insights into Carbon Utilization and Element Cycling Functions of Hydrothermarchaeota in Hydrothermal Sediment.</title>
        <authorList>
            <person name="Zhou Z."/>
            <person name="Liu Y."/>
            <person name="Xu W."/>
            <person name="Pan J."/>
            <person name="Luo Z.H."/>
            <person name="Li M."/>
        </authorList>
    </citation>
    <scope>NUCLEOTIDE SEQUENCE [LARGE SCALE GENOMIC DNA]</scope>
    <source>
        <strain evidence="6">HyVt-380</strain>
    </source>
</reference>
<sequence>MKNSIPLSVLTNSEKLQIDKMRLAVLLQQGLIAILTNIVITSITAYALYTSETRMFLSIWAGISIFICMLRVGLVIQLKSLSSNKAVTQQQVLFYENSYAMSVLLSGFMWSLLGLSFSLELSFNHQMIIPLVACGMCSGAVYSMLISFRSYCAFAIPALLPMGIMMIMHGFALEAATVFVYLLSSTLLVKNLNVKVMESLGLQRENEQLVVDLMKTNDHQSSLLKKLERKEAFLTQTFEEAGIPMFLTTPELIVVDANKAACKIFAYSKVDFIGSSLCQFFHQEESRDISPEYYKLLDGKISQYSMIKKCMTANHEKLWLNGTVSVVKDESGRVQQVLVQAQDITQQQELSEDLNHQLTHDRLTGLPNRYALEKRLQLLLKQPRPFHHVFCYIDLDQFKVINDTCGHYAGDSMLLKVTDLLAAEIKPRDIISRVSGDEFAIIYHDVSFDDALNAMNILMDKIRTFTFLHEDVTYNITASVGMVDISNEQSMVDVLRKADSACFAAKEMGRDRIHCFSDDDVELVQRRGEMQWVSRIQHALANERLVLFSQPIVATQEKNNTVPHCELLIRMLDDNGEIIPPGAFLPAAERYNLAASIDIWTVTHVLQRLEAAHKAGEDIRGVYGINLSGQSLGDRRFYEKIIELINQTDIFNNGAIICFEITETAAITNLHSALHFINELRTFGCLFALDDFGSGLSSFAYLKQMPIDFLKIDGQFVKDCVTNSVNLEIVNSINGIGQVLGLKTVAEFVEDKKILVSLQHIGVDFVQGYELGRPELWQY</sequence>
<accession>A0A7C1VT65</accession>
<evidence type="ECO:0000259" key="5">
    <source>
        <dbReference type="PROSITE" id="PS50887"/>
    </source>
</evidence>
<organism evidence="6">
    <name type="scientific">Methylophaga aminisulfidivorans</name>
    <dbReference type="NCBI Taxonomy" id="230105"/>
    <lineage>
        <taxon>Bacteria</taxon>
        <taxon>Pseudomonadati</taxon>
        <taxon>Pseudomonadota</taxon>
        <taxon>Gammaproteobacteria</taxon>
        <taxon>Thiotrichales</taxon>
        <taxon>Piscirickettsiaceae</taxon>
        <taxon>Methylophaga</taxon>
    </lineage>
</organism>
<keyword evidence="1" id="KW-0812">Transmembrane</keyword>
<dbReference type="Pfam" id="PF00990">
    <property type="entry name" value="GGDEF"/>
    <property type="match status" value="1"/>
</dbReference>
<dbReference type="CDD" id="cd00130">
    <property type="entry name" value="PAS"/>
    <property type="match status" value="1"/>
</dbReference>
<evidence type="ECO:0000259" key="4">
    <source>
        <dbReference type="PROSITE" id="PS50883"/>
    </source>
</evidence>
<dbReference type="InterPro" id="IPR001633">
    <property type="entry name" value="EAL_dom"/>
</dbReference>
<dbReference type="PANTHER" id="PTHR44757">
    <property type="entry name" value="DIGUANYLATE CYCLASE DGCP"/>
    <property type="match status" value="1"/>
</dbReference>
<dbReference type="InterPro" id="IPR043128">
    <property type="entry name" value="Rev_trsase/Diguanyl_cyclase"/>
</dbReference>
<dbReference type="SUPFAM" id="SSF55785">
    <property type="entry name" value="PYP-like sensor domain (PAS domain)"/>
    <property type="match status" value="1"/>
</dbReference>
<dbReference type="Pfam" id="PF00563">
    <property type="entry name" value="EAL"/>
    <property type="match status" value="1"/>
</dbReference>
<feature type="transmembrane region" description="Helical" evidence="1">
    <location>
        <begin position="158"/>
        <end position="183"/>
    </location>
</feature>
<dbReference type="InterPro" id="IPR052155">
    <property type="entry name" value="Biofilm_reg_signaling"/>
</dbReference>
<dbReference type="InterPro" id="IPR035965">
    <property type="entry name" value="PAS-like_dom_sf"/>
</dbReference>
<dbReference type="PROSITE" id="PS50883">
    <property type="entry name" value="EAL"/>
    <property type="match status" value="1"/>
</dbReference>
<dbReference type="InterPro" id="IPR029787">
    <property type="entry name" value="Nucleotide_cyclase"/>
</dbReference>
<feature type="domain" description="EAL" evidence="4">
    <location>
        <begin position="529"/>
        <end position="779"/>
    </location>
</feature>
<feature type="transmembrane region" description="Helical" evidence="1">
    <location>
        <begin position="55"/>
        <end position="78"/>
    </location>
</feature>
<dbReference type="SUPFAM" id="SSF55073">
    <property type="entry name" value="Nucleotide cyclase"/>
    <property type="match status" value="1"/>
</dbReference>
<dbReference type="NCBIfam" id="TIGR00254">
    <property type="entry name" value="GGDEF"/>
    <property type="match status" value="1"/>
</dbReference>
<name>A0A7C1VT65_9GAMM</name>
<dbReference type="PROSITE" id="PS50112">
    <property type="entry name" value="PAS"/>
    <property type="match status" value="1"/>
</dbReference>
<dbReference type="EMBL" id="DRHY01000254">
    <property type="protein sequence ID" value="HEC74941.1"/>
    <property type="molecule type" value="Genomic_DNA"/>
</dbReference>
<dbReference type="SMART" id="SM00052">
    <property type="entry name" value="EAL"/>
    <property type="match status" value="1"/>
</dbReference>
<dbReference type="Gene3D" id="3.30.70.270">
    <property type="match status" value="1"/>
</dbReference>
<dbReference type="PROSITE" id="PS50113">
    <property type="entry name" value="PAC"/>
    <property type="match status" value="1"/>
</dbReference>
<dbReference type="InterPro" id="IPR000160">
    <property type="entry name" value="GGDEF_dom"/>
</dbReference>
<dbReference type="InterPro" id="IPR000700">
    <property type="entry name" value="PAS-assoc_C"/>
</dbReference>
<dbReference type="CDD" id="cd01948">
    <property type="entry name" value="EAL"/>
    <property type="match status" value="1"/>
</dbReference>
<dbReference type="SMART" id="SM00267">
    <property type="entry name" value="GGDEF"/>
    <property type="match status" value="1"/>
</dbReference>
<dbReference type="InterPro" id="IPR035919">
    <property type="entry name" value="EAL_sf"/>
</dbReference>
<dbReference type="Proteomes" id="UP000886384">
    <property type="component" value="Unassembled WGS sequence"/>
</dbReference>
<dbReference type="SMART" id="SM00086">
    <property type="entry name" value="PAC"/>
    <property type="match status" value="1"/>
</dbReference>
<feature type="domain" description="PAC" evidence="3">
    <location>
        <begin position="300"/>
        <end position="356"/>
    </location>
</feature>